<keyword evidence="4" id="KW-1185">Reference proteome</keyword>
<evidence type="ECO:0008006" key="5">
    <source>
        <dbReference type="Google" id="ProtNLM"/>
    </source>
</evidence>
<keyword evidence="2" id="KW-1133">Transmembrane helix</keyword>
<name>A0AAV9NJH0_9EURO</name>
<feature type="region of interest" description="Disordered" evidence="1">
    <location>
        <begin position="1"/>
        <end position="46"/>
    </location>
</feature>
<dbReference type="Pfam" id="PF06772">
    <property type="entry name" value="LtrA"/>
    <property type="match status" value="1"/>
</dbReference>
<feature type="transmembrane region" description="Helical" evidence="2">
    <location>
        <begin position="201"/>
        <end position="222"/>
    </location>
</feature>
<dbReference type="RefSeq" id="XP_064709440.1">
    <property type="nucleotide sequence ID" value="XM_064854714.1"/>
</dbReference>
<dbReference type="InterPro" id="IPR010640">
    <property type="entry name" value="Low_temperature_requirement_A"/>
</dbReference>
<keyword evidence="2" id="KW-0812">Transmembrane</keyword>
<evidence type="ECO:0000313" key="4">
    <source>
        <dbReference type="Proteomes" id="UP001358417"/>
    </source>
</evidence>
<dbReference type="Proteomes" id="UP001358417">
    <property type="component" value="Unassembled WGS sequence"/>
</dbReference>
<sequence length="470" mass="52555">MHIGQVLDRGISTGPRFRKHTPWITSPLTNTTNAHNHTGQPSAETSASDLIADQAMGRRRQGVPQFQQRHESTTIELFYDLFFVANLSSFSNNHEIVDAKTLRNYIGFFTILWFTWLQTSLFDVRFAADSCFDRVCKAFSFAIMTGFAMVGVLYDTTNVEGNSRIFQIMSLILMSSRLILIVQYGVVFIYVRQYHNTRTPLLATMGALFVAAAIFLGTYWGFNVTESTNHDGVEVVKLAHPDIYLAWYIVAVLEAAPMGPCADGMLFSVALSNLVENIPDSVNTTLGLAQYLEDGINTIDGWNKQSQLAQFYDYNYNLTSLRNITITPYNSTQWWDEADPILSDLVNGVATAIFNQFGVEGPETHDHSVHETLQQKTEALKNVFGTVFVYFYIAAGSFLLVLATLYWFGKTQKSLGEWLSILLRSLVGIGIGLLCLFSFSDTDAADAFILSTWQIGVVVIAYFIGKSQCM</sequence>
<feature type="transmembrane region" description="Helical" evidence="2">
    <location>
        <begin position="136"/>
        <end position="154"/>
    </location>
</feature>
<evidence type="ECO:0000256" key="1">
    <source>
        <dbReference type="SAM" id="MobiDB-lite"/>
    </source>
</evidence>
<organism evidence="3 4">
    <name type="scientific">Exophiala bonariae</name>
    <dbReference type="NCBI Taxonomy" id="1690606"/>
    <lineage>
        <taxon>Eukaryota</taxon>
        <taxon>Fungi</taxon>
        <taxon>Dikarya</taxon>
        <taxon>Ascomycota</taxon>
        <taxon>Pezizomycotina</taxon>
        <taxon>Eurotiomycetes</taxon>
        <taxon>Chaetothyriomycetidae</taxon>
        <taxon>Chaetothyriales</taxon>
        <taxon>Herpotrichiellaceae</taxon>
        <taxon>Exophiala</taxon>
    </lineage>
</organism>
<keyword evidence="2" id="KW-0472">Membrane</keyword>
<feature type="transmembrane region" description="Helical" evidence="2">
    <location>
        <begin position="105"/>
        <end position="124"/>
    </location>
</feature>
<feature type="transmembrane region" description="Helical" evidence="2">
    <location>
        <begin position="166"/>
        <end position="189"/>
    </location>
</feature>
<dbReference type="EMBL" id="JAVRRD010000005">
    <property type="protein sequence ID" value="KAK5058917.1"/>
    <property type="molecule type" value="Genomic_DNA"/>
</dbReference>
<dbReference type="PANTHER" id="PTHR42101:SF1">
    <property type="entry name" value="LOW TEMPERATURE REQUIREMENT A"/>
    <property type="match status" value="1"/>
</dbReference>
<dbReference type="AlphaFoldDB" id="A0AAV9NJH0"/>
<accession>A0AAV9NJH0</accession>
<feature type="transmembrane region" description="Helical" evidence="2">
    <location>
        <begin position="445"/>
        <end position="464"/>
    </location>
</feature>
<evidence type="ECO:0000256" key="2">
    <source>
        <dbReference type="SAM" id="Phobius"/>
    </source>
</evidence>
<proteinExistence type="predicted"/>
<evidence type="ECO:0000313" key="3">
    <source>
        <dbReference type="EMBL" id="KAK5058917.1"/>
    </source>
</evidence>
<protein>
    <recommendedName>
        <fullName evidence="5">Low temperature requirement A</fullName>
    </recommendedName>
</protein>
<dbReference type="GeneID" id="89979335"/>
<gene>
    <name evidence="3" type="ORF">LTR84_011181</name>
</gene>
<comment type="caution">
    <text evidence="3">The sequence shown here is derived from an EMBL/GenBank/DDBJ whole genome shotgun (WGS) entry which is preliminary data.</text>
</comment>
<reference evidence="3 4" key="1">
    <citation type="submission" date="2023-08" db="EMBL/GenBank/DDBJ databases">
        <title>Black Yeasts Isolated from many extreme environments.</title>
        <authorList>
            <person name="Coleine C."/>
            <person name="Stajich J.E."/>
            <person name="Selbmann L."/>
        </authorList>
    </citation>
    <scope>NUCLEOTIDE SEQUENCE [LARGE SCALE GENOMIC DNA]</scope>
    <source>
        <strain evidence="3 4">CCFEE 5792</strain>
    </source>
</reference>
<feature type="compositionally biased region" description="Polar residues" evidence="1">
    <location>
        <begin position="23"/>
        <end position="46"/>
    </location>
</feature>
<feature type="transmembrane region" description="Helical" evidence="2">
    <location>
        <begin position="387"/>
        <end position="409"/>
    </location>
</feature>
<feature type="transmembrane region" description="Helical" evidence="2">
    <location>
        <begin position="421"/>
        <end position="439"/>
    </location>
</feature>
<dbReference type="PANTHER" id="PTHR42101">
    <property type="entry name" value="CHROMOSOME 16, WHOLE GENOME SHOTGUN SEQUENCE"/>
    <property type="match status" value="1"/>
</dbReference>